<keyword evidence="3" id="KW-1185">Reference proteome</keyword>
<reference evidence="2 3" key="1">
    <citation type="submission" date="2018-09" db="EMBL/GenBank/DDBJ databases">
        <title>Mesorhizobium carmichaelinearum sp. nov. isolated from Carmichaelinea spp. root nodules in New Zealand.</title>
        <authorList>
            <person name="De Meyer S.E."/>
        </authorList>
    </citation>
    <scope>NUCLEOTIDE SEQUENCE [LARGE SCALE GENOMIC DNA]</scope>
    <source>
        <strain evidence="2 3">LMG 28313</strain>
    </source>
</reference>
<gene>
    <name evidence="2" type="ORF">D3242_25700</name>
</gene>
<evidence type="ECO:0000256" key="1">
    <source>
        <dbReference type="SAM" id="MobiDB-lite"/>
    </source>
</evidence>
<comment type="caution">
    <text evidence="2">The sequence shown here is derived from an EMBL/GenBank/DDBJ whole genome shotgun (WGS) entry which is preliminary data.</text>
</comment>
<feature type="compositionally biased region" description="Basic and acidic residues" evidence="1">
    <location>
        <begin position="26"/>
        <end position="37"/>
    </location>
</feature>
<protein>
    <submittedName>
        <fullName evidence="2">Uncharacterized protein</fullName>
    </submittedName>
</protein>
<organism evidence="2 3">
    <name type="scientific">Mesorhizobium jarvisii</name>
    <dbReference type="NCBI Taxonomy" id="1777867"/>
    <lineage>
        <taxon>Bacteria</taxon>
        <taxon>Pseudomonadati</taxon>
        <taxon>Pseudomonadota</taxon>
        <taxon>Alphaproteobacteria</taxon>
        <taxon>Hyphomicrobiales</taxon>
        <taxon>Phyllobacteriaceae</taxon>
        <taxon>Mesorhizobium</taxon>
    </lineage>
</organism>
<dbReference type="AlphaFoldDB" id="A0A6M7TSF2"/>
<evidence type="ECO:0000313" key="2">
    <source>
        <dbReference type="EMBL" id="RJT30782.1"/>
    </source>
</evidence>
<name>A0A6M7TSF2_9HYPH</name>
<evidence type="ECO:0000313" key="3">
    <source>
        <dbReference type="Proteomes" id="UP000275530"/>
    </source>
</evidence>
<accession>A0A6M7TSF2</accession>
<dbReference type="RefSeq" id="WP_081296202.1">
    <property type="nucleotide sequence ID" value="NZ_CP033507.1"/>
</dbReference>
<proteinExistence type="predicted"/>
<feature type="region of interest" description="Disordered" evidence="1">
    <location>
        <begin position="21"/>
        <end position="47"/>
    </location>
</feature>
<sequence length="73" mass="8398">MKYLADIDSWPLRLVVNGAFQQKSRAGQDSEDGKGGERNGNPRAPWRRFHSLDQVFERGFHQQMLDSHSPTSR</sequence>
<dbReference type="EMBL" id="QZXA01000010">
    <property type="protein sequence ID" value="RJT30782.1"/>
    <property type="molecule type" value="Genomic_DNA"/>
</dbReference>
<dbReference type="Proteomes" id="UP000275530">
    <property type="component" value="Unassembled WGS sequence"/>
</dbReference>